<comment type="caution">
    <text evidence="1">The sequence shown here is derived from an EMBL/GenBank/DDBJ whole genome shotgun (WGS) entry which is preliminary data.</text>
</comment>
<dbReference type="AlphaFoldDB" id="A0A4R1FVA2"/>
<accession>A0A4R1FVA2</accession>
<proteinExistence type="predicted"/>
<evidence type="ECO:0000313" key="1">
    <source>
        <dbReference type="EMBL" id="TCJ98877.1"/>
    </source>
</evidence>
<evidence type="ECO:0000313" key="2">
    <source>
        <dbReference type="Proteomes" id="UP000294702"/>
    </source>
</evidence>
<protein>
    <submittedName>
        <fullName evidence="1">Uncharacterized protein</fullName>
    </submittedName>
</protein>
<gene>
    <name evidence="1" type="ORF">EV694_1309</name>
</gene>
<dbReference type="Proteomes" id="UP000294702">
    <property type="component" value="Unassembled WGS sequence"/>
</dbReference>
<reference evidence="1 2" key="1">
    <citation type="submission" date="2019-03" db="EMBL/GenBank/DDBJ databases">
        <title>Genomic Encyclopedia of Type Strains, Phase IV (KMG-IV): sequencing the most valuable type-strain genomes for metagenomic binning, comparative biology and taxonomic classification.</title>
        <authorList>
            <person name="Goeker M."/>
        </authorList>
    </citation>
    <scope>NUCLEOTIDE SEQUENCE [LARGE SCALE GENOMIC DNA]</scope>
    <source>
        <strain evidence="1 2">DSM 15534</strain>
    </source>
</reference>
<keyword evidence="2" id="KW-1185">Reference proteome</keyword>
<dbReference type="OrthoDB" id="9800843at2"/>
<sequence>MNKNYVKEAWHTCPLKDLQNCKDIENIIPFKSKSKEQWLTQGYYFWLDDDHAKDWGKIRKFERYAVSKFYLTFNDEKDIFDLRDTKNLKHLAQVAKTIEQAYKQRKEPHKNIRTVAHIISFLKKKPDDIFRGIAVLAADTGCVLKKEDPDFWANSIPFMQKENKSLSRENLAITRNQLCVFEFKKDSNPKHQICEIQECNNG</sequence>
<organism evidence="1 2">
    <name type="scientific">Volucribacter psittacicida</name>
    <dbReference type="NCBI Taxonomy" id="203482"/>
    <lineage>
        <taxon>Bacteria</taxon>
        <taxon>Pseudomonadati</taxon>
        <taxon>Pseudomonadota</taxon>
        <taxon>Gammaproteobacteria</taxon>
        <taxon>Pasteurellales</taxon>
        <taxon>Pasteurellaceae</taxon>
        <taxon>Volucribacter</taxon>
    </lineage>
</organism>
<dbReference type="RefSeq" id="WP_132690646.1">
    <property type="nucleotide sequence ID" value="NZ_SMFT01000002.1"/>
</dbReference>
<name>A0A4R1FVA2_9PAST</name>
<dbReference type="EMBL" id="SMFT01000002">
    <property type="protein sequence ID" value="TCJ98877.1"/>
    <property type="molecule type" value="Genomic_DNA"/>
</dbReference>